<dbReference type="GO" id="GO:0003676">
    <property type="term" value="F:nucleic acid binding"/>
    <property type="evidence" value="ECO:0007669"/>
    <property type="project" value="InterPro"/>
</dbReference>
<proteinExistence type="predicted"/>
<feature type="coiled-coil region" evidence="1">
    <location>
        <begin position="711"/>
        <end position="756"/>
    </location>
</feature>
<dbReference type="Proteomes" id="UP001162480">
    <property type="component" value="Chromosome 29"/>
</dbReference>
<dbReference type="EMBL" id="OX597842">
    <property type="protein sequence ID" value="CAI9743399.1"/>
    <property type="molecule type" value="Genomic_DNA"/>
</dbReference>
<gene>
    <name evidence="3" type="ORF">OCTVUL_1B025283</name>
</gene>
<evidence type="ECO:0008006" key="5">
    <source>
        <dbReference type="Google" id="ProtNLM"/>
    </source>
</evidence>
<dbReference type="PANTHER" id="PTHR22091:SF1">
    <property type="entry name" value="COILED-COIL DOMAIN-CONTAINING PROTEIN 77"/>
    <property type="match status" value="1"/>
</dbReference>
<dbReference type="InterPro" id="IPR036397">
    <property type="entry name" value="RNaseH_sf"/>
</dbReference>
<feature type="coiled-coil region" evidence="1">
    <location>
        <begin position="473"/>
        <end position="543"/>
    </location>
</feature>
<keyword evidence="4" id="KW-1185">Reference proteome</keyword>
<dbReference type="AlphaFoldDB" id="A0AA36C0M6"/>
<feature type="compositionally biased region" description="Polar residues" evidence="2">
    <location>
        <begin position="300"/>
        <end position="314"/>
    </location>
</feature>
<dbReference type="InterPro" id="IPR037696">
    <property type="entry name" value="CCDC77"/>
</dbReference>
<feature type="compositionally biased region" description="Polar residues" evidence="2">
    <location>
        <begin position="211"/>
        <end position="221"/>
    </location>
</feature>
<accession>A0AA36C0M6</accession>
<evidence type="ECO:0000256" key="2">
    <source>
        <dbReference type="SAM" id="MobiDB-lite"/>
    </source>
</evidence>
<reference evidence="3" key="1">
    <citation type="submission" date="2023-08" db="EMBL/GenBank/DDBJ databases">
        <authorList>
            <person name="Alioto T."/>
            <person name="Alioto T."/>
            <person name="Gomez Garrido J."/>
        </authorList>
    </citation>
    <scope>NUCLEOTIDE SEQUENCE</scope>
</reference>
<evidence type="ECO:0000256" key="1">
    <source>
        <dbReference type="SAM" id="Coils"/>
    </source>
</evidence>
<evidence type="ECO:0000313" key="3">
    <source>
        <dbReference type="EMBL" id="CAI9743399.1"/>
    </source>
</evidence>
<sequence>MTLWIISSGMVKCGFFLWGYFKPKGFSHPPRSIEELKRAICVEIATFPEEMIQRVIDNFPERLQQFLDNDGKDEDYAVKMFRNPLVYLNKSSNALVVDDDDDDDDWEKENCGSGLGDKQVPDCQDKLGPLDSGATDIIGHRPDYHHCYPEDDDDDDADDDNDIVCMRRELDVLLGRTGPSKKVTVHTSLSRQHRRFLADIDDNVHGRLTTAADNGQMSVPQKATAKEGKGTKTSKLKGDAKDKEGKKAKRGESSAEETKKGKGAVKTNMEATRRKDVGPAMTSGDEDVIERGAGREVTKGSRQPNNKASVTTPPGHSLPSIDERLSQLRPSRELLEFYRKKIAEYNEEHTGIVTHIDAYKETYEEMGKLQWEIRQREGEIVELQQALSDMQLFLYQEKDHVLRLYAENDRLKLRELEDKQKIQHLLSLGGYPEGEVTYFHKEPPAMAIIEQKYSKSENQGMKKKKSCEAKCLCESLRQDNKILSMQIERLQSQLEEQTKNSKEHIASLFADRYEKQMEEEARRKRDERKIEVLLEKVQKTQELLYDTTKQFLQQRYTQRTNEREWMAEKDELLQHLDKLQEWSKHHCHHVAATQRRTATASSVIATATKDIADGHHPHHRCCNKHGTCSACTRHAADATQQIGVGVCGIGMQFTENKDQELLEEIQNLRFELQQVKTMSDMYRSQAIEGEEELCKIREEGDFAKESFKDRSHKMSKRLQLMNTRYQELERRRHFEVEGFKNDIKNLRTRLKEVERELYKVTLGLSEELDEKDPDNLDMRILRNVHLSTGRSQKIMHELKRLKSKVYSLENDLRHL</sequence>
<dbReference type="Gene3D" id="3.30.420.10">
    <property type="entry name" value="Ribonuclease H-like superfamily/Ribonuclease H"/>
    <property type="match status" value="1"/>
</dbReference>
<keyword evidence="1" id="KW-0175">Coiled coil</keyword>
<name>A0AA36C0M6_OCTVU</name>
<dbReference type="PANTHER" id="PTHR22091">
    <property type="entry name" value="COILED-COIL DOMAIN-CONTAINING PROTEIN 77"/>
    <property type="match status" value="1"/>
</dbReference>
<feature type="region of interest" description="Disordered" evidence="2">
    <location>
        <begin position="209"/>
        <end position="325"/>
    </location>
</feature>
<evidence type="ECO:0000313" key="4">
    <source>
        <dbReference type="Proteomes" id="UP001162480"/>
    </source>
</evidence>
<protein>
    <recommendedName>
        <fullName evidence="5">Coiled-coil domain-containing protein 77</fullName>
    </recommendedName>
</protein>
<dbReference type="GO" id="GO:0005813">
    <property type="term" value="C:centrosome"/>
    <property type="evidence" value="ECO:0007669"/>
    <property type="project" value="TreeGrafter"/>
</dbReference>
<organism evidence="3 4">
    <name type="scientific">Octopus vulgaris</name>
    <name type="common">Common octopus</name>
    <dbReference type="NCBI Taxonomy" id="6645"/>
    <lineage>
        <taxon>Eukaryota</taxon>
        <taxon>Metazoa</taxon>
        <taxon>Spiralia</taxon>
        <taxon>Lophotrochozoa</taxon>
        <taxon>Mollusca</taxon>
        <taxon>Cephalopoda</taxon>
        <taxon>Coleoidea</taxon>
        <taxon>Octopodiformes</taxon>
        <taxon>Octopoda</taxon>
        <taxon>Incirrata</taxon>
        <taxon>Octopodidae</taxon>
        <taxon>Octopus</taxon>
    </lineage>
</organism>
<feature type="compositionally biased region" description="Basic and acidic residues" evidence="2">
    <location>
        <begin position="289"/>
        <end position="299"/>
    </location>
</feature>
<feature type="compositionally biased region" description="Basic and acidic residues" evidence="2">
    <location>
        <begin position="224"/>
        <end position="260"/>
    </location>
</feature>